<proteinExistence type="predicted"/>
<evidence type="ECO:0000313" key="1">
    <source>
        <dbReference type="EMBL" id="MFC5423056.1"/>
    </source>
</evidence>
<protein>
    <submittedName>
        <fullName evidence="1">Uncharacterized protein</fullName>
    </submittedName>
</protein>
<organism evidence="1 2">
    <name type="scientific">Bosea eneae</name>
    <dbReference type="NCBI Taxonomy" id="151454"/>
    <lineage>
        <taxon>Bacteria</taxon>
        <taxon>Pseudomonadati</taxon>
        <taxon>Pseudomonadota</taxon>
        <taxon>Alphaproteobacteria</taxon>
        <taxon>Hyphomicrobiales</taxon>
        <taxon>Boseaceae</taxon>
        <taxon>Bosea</taxon>
    </lineage>
</organism>
<comment type="caution">
    <text evidence="1">The sequence shown here is derived from an EMBL/GenBank/DDBJ whole genome shotgun (WGS) entry which is preliminary data.</text>
</comment>
<dbReference type="EMBL" id="JBHSLW010000056">
    <property type="protein sequence ID" value="MFC5423056.1"/>
    <property type="molecule type" value="Genomic_DNA"/>
</dbReference>
<name>A0ABW0IZM6_9HYPH</name>
<reference evidence="2" key="1">
    <citation type="journal article" date="2019" name="Int. J. Syst. Evol. Microbiol.">
        <title>The Global Catalogue of Microorganisms (GCM) 10K type strain sequencing project: providing services to taxonomists for standard genome sequencing and annotation.</title>
        <authorList>
            <consortium name="The Broad Institute Genomics Platform"/>
            <consortium name="The Broad Institute Genome Sequencing Center for Infectious Disease"/>
            <person name="Wu L."/>
            <person name="Ma J."/>
        </authorList>
    </citation>
    <scope>NUCLEOTIDE SEQUENCE [LARGE SCALE GENOMIC DNA]</scope>
    <source>
        <strain evidence="2">NCAIM B.01391</strain>
    </source>
</reference>
<dbReference type="RefSeq" id="WP_377801250.1">
    <property type="nucleotide sequence ID" value="NZ_JBHSLW010000056.1"/>
</dbReference>
<keyword evidence="2" id="KW-1185">Reference proteome</keyword>
<evidence type="ECO:0000313" key="2">
    <source>
        <dbReference type="Proteomes" id="UP001596053"/>
    </source>
</evidence>
<dbReference type="Proteomes" id="UP001596053">
    <property type="component" value="Unassembled WGS sequence"/>
</dbReference>
<sequence length="118" mass="12683">MFVLNEVGDLIDIDPGAPVEPLQFDPAAISDRQFAQQLAVLDVITEAEALAWAARGDLPEAMETAIGQLPEGERFGARMLLSSATTYEFAHPLAAQLGALLGFDEPTRRDFWVAAAAL</sequence>
<gene>
    <name evidence="1" type="ORF">ACFPOB_26250</name>
</gene>
<accession>A0ABW0IZM6</accession>